<protein>
    <recommendedName>
        <fullName evidence="4">DUF3159 domain-containing protein</fullName>
    </recommendedName>
</protein>
<evidence type="ECO:0000256" key="1">
    <source>
        <dbReference type="SAM" id="Phobius"/>
    </source>
</evidence>
<sequence length="232" mass="25371">MNKEHAGEELTSAGLRAVIEDDFDIVEAVGGIRGIVESVLPTIVFLILYTVTAELNLALVVSVGTTAVFILVRAVQRISVLPALGGLLAIALSAVIAWRSGEASNFFVWGLVTNAAYLLGLLISLALRWPIMGVMIGFLRGDATSWHSDRSDPAKIITRRRYTQITWLWVGMFAVRLLVQAPLYFADATEALGIARLFMGVPLFALVAWFTWMMVRGLPDIEQKEPSQALAK</sequence>
<feature type="transmembrane region" description="Helical" evidence="1">
    <location>
        <begin position="106"/>
        <end position="127"/>
    </location>
</feature>
<evidence type="ECO:0000313" key="3">
    <source>
        <dbReference type="Proteomes" id="UP001243212"/>
    </source>
</evidence>
<feature type="transmembrane region" description="Helical" evidence="1">
    <location>
        <begin position="165"/>
        <end position="185"/>
    </location>
</feature>
<reference evidence="2 3" key="1">
    <citation type="submission" date="2023-07" db="EMBL/GenBank/DDBJ databases">
        <title>Sequencing the genomes of 1000 actinobacteria strains.</title>
        <authorList>
            <person name="Klenk H.-P."/>
        </authorList>
    </citation>
    <scope>NUCLEOTIDE SEQUENCE [LARGE SCALE GENOMIC DNA]</scope>
    <source>
        <strain evidence="2 3">DSM 17163</strain>
    </source>
</reference>
<organism evidence="2 3">
    <name type="scientific">Trueperella bonasi</name>
    <dbReference type="NCBI Taxonomy" id="312286"/>
    <lineage>
        <taxon>Bacteria</taxon>
        <taxon>Bacillati</taxon>
        <taxon>Actinomycetota</taxon>
        <taxon>Actinomycetes</taxon>
        <taxon>Actinomycetales</taxon>
        <taxon>Actinomycetaceae</taxon>
        <taxon>Trueperella</taxon>
    </lineage>
</organism>
<keyword evidence="1" id="KW-0472">Membrane</keyword>
<comment type="caution">
    <text evidence="2">The sequence shown here is derived from an EMBL/GenBank/DDBJ whole genome shotgun (WGS) entry which is preliminary data.</text>
</comment>
<evidence type="ECO:0008006" key="4">
    <source>
        <dbReference type="Google" id="ProtNLM"/>
    </source>
</evidence>
<feature type="transmembrane region" description="Helical" evidence="1">
    <location>
        <begin position="43"/>
        <end position="72"/>
    </location>
</feature>
<name>A0ABT9NIC9_9ACTO</name>
<dbReference type="EMBL" id="JAUSQX010000001">
    <property type="protein sequence ID" value="MDP9807130.1"/>
    <property type="molecule type" value="Genomic_DNA"/>
</dbReference>
<evidence type="ECO:0000313" key="2">
    <source>
        <dbReference type="EMBL" id="MDP9807130.1"/>
    </source>
</evidence>
<keyword evidence="1" id="KW-1133">Transmembrane helix</keyword>
<accession>A0ABT9NIC9</accession>
<feature type="transmembrane region" description="Helical" evidence="1">
    <location>
        <begin position="79"/>
        <end position="100"/>
    </location>
</feature>
<dbReference type="InterPro" id="IPR016566">
    <property type="entry name" value="UCP010219"/>
</dbReference>
<keyword evidence="3" id="KW-1185">Reference proteome</keyword>
<feature type="transmembrane region" description="Helical" evidence="1">
    <location>
        <begin position="197"/>
        <end position="215"/>
    </location>
</feature>
<gene>
    <name evidence="2" type="ORF">J2S70_001712</name>
</gene>
<proteinExistence type="predicted"/>
<dbReference type="Pfam" id="PF11361">
    <property type="entry name" value="DUF3159"/>
    <property type="match status" value="1"/>
</dbReference>
<dbReference type="PIRSF" id="PIRSF010219">
    <property type="entry name" value="UCP010219"/>
    <property type="match status" value="1"/>
</dbReference>
<keyword evidence="1" id="KW-0812">Transmembrane</keyword>
<dbReference type="RefSeq" id="WP_307683301.1">
    <property type="nucleotide sequence ID" value="NZ_JAUSQX010000001.1"/>
</dbReference>
<dbReference type="Proteomes" id="UP001243212">
    <property type="component" value="Unassembled WGS sequence"/>
</dbReference>